<protein>
    <submittedName>
        <fullName evidence="1">Uncharacterized protein</fullName>
    </submittedName>
</protein>
<name>A0AAV1WFX4_LUPLU</name>
<keyword evidence="2" id="KW-1185">Reference proteome</keyword>
<evidence type="ECO:0000313" key="1">
    <source>
        <dbReference type="EMBL" id="CAL0308047.1"/>
    </source>
</evidence>
<reference evidence="1 2" key="1">
    <citation type="submission" date="2024-03" db="EMBL/GenBank/DDBJ databases">
        <authorList>
            <person name="Martinez-Hernandez J."/>
        </authorList>
    </citation>
    <scope>NUCLEOTIDE SEQUENCE [LARGE SCALE GENOMIC DNA]</scope>
</reference>
<gene>
    <name evidence="1" type="ORF">LLUT_LOCUS9107</name>
</gene>
<dbReference type="Proteomes" id="UP001497480">
    <property type="component" value="Unassembled WGS sequence"/>
</dbReference>
<organism evidence="1 2">
    <name type="scientific">Lupinus luteus</name>
    <name type="common">European yellow lupine</name>
    <dbReference type="NCBI Taxonomy" id="3873"/>
    <lineage>
        <taxon>Eukaryota</taxon>
        <taxon>Viridiplantae</taxon>
        <taxon>Streptophyta</taxon>
        <taxon>Embryophyta</taxon>
        <taxon>Tracheophyta</taxon>
        <taxon>Spermatophyta</taxon>
        <taxon>Magnoliopsida</taxon>
        <taxon>eudicotyledons</taxon>
        <taxon>Gunneridae</taxon>
        <taxon>Pentapetalae</taxon>
        <taxon>rosids</taxon>
        <taxon>fabids</taxon>
        <taxon>Fabales</taxon>
        <taxon>Fabaceae</taxon>
        <taxon>Papilionoideae</taxon>
        <taxon>50 kb inversion clade</taxon>
        <taxon>genistoids sensu lato</taxon>
        <taxon>core genistoids</taxon>
        <taxon>Genisteae</taxon>
        <taxon>Lupinus</taxon>
    </lineage>
</organism>
<sequence>MPPVSYRPKRRKDQLQGNRAIDSQENLVFLSYRITPNIIKSMHYFPTHCELDDHGIKVVKKDVAFEVVYRMDNVSNMFEKHVRIGGRPIPKEKDALELVINLEIDKDIEFQLQHLETVHQSPIARYSEVDQAKIKGEYFFTKKERQNEGQNLHYCLTTHTIK</sequence>
<evidence type="ECO:0000313" key="2">
    <source>
        <dbReference type="Proteomes" id="UP001497480"/>
    </source>
</evidence>
<accession>A0AAV1WFX4</accession>
<dbReference type="AlphaFoldDB" id="A0AAV1WFX4"/>
<proteinExistence type="predicted"/>
<dbReference type="EMBL" id="CAXHTB010000006">
    <property type="protein sequence ID" value="CAL0308047.1"/>
    <property type="molecule type" value="Genomic_DNA"/>
</dbReference>
<comment type="caution">
    <text evidence="1">The sequence shown here is derived from an EMBL/GenBank/DDBJ whole genome shotgun (WGS) entry which is preliminary data.</text>
</comment>